<dbReference type="InterPro" id="IPR005804">
    <property type="entry name" value="FA_desaturase_dom"/>
</dbReference>
<keyword evidence="4" id="KW-1185">Reference proteome</keyword>
<dbReference type="GO" id="GO:0042284">
    <property type="term" value="F:sphingolipid delta-4 desaturase activity"/>
    <property type="evidence" value="ECO:0007669"/>
    <property type="project" value="TreeGrafter"/>
</dbReference>
<proteinExistence type="predicted"/>
<protein>
    <submittedName>
        <fullName evidence="3">Fatty acid desaturase</fullName>
    </submittedName>
</protein>
<dbReference type="AlphaFoldDB" id="A0A369TLR6"/>
<dbReference type="PANTHER" id="PTHR12879">
    <property type="entry name" value="SPHINGOLIPID DELTA 4 DESATURASE/C-4 HYDROXYLASE PROTEIN DES2"/>
    <property type="match status" value="1"/>
</dbReference>
<dbReference type="Pfam" id="PF00487">
    <property type="entry name" value="FA_desaturase"/>
    <property type="match status" value="1"/>
</dbReference>
<reference evidence="3 4" key="1">
    <citation type="submission" date="2018-07" db="EMBL/GenBank/DDBJ databases">
        <title>Venubactetium sediminum gen. nov., sp. nov., isolated from a marine solar saltern.</title>
        <authorList>
            <person name="Wang S."/>
        </authorList>
    </citation>
    <scope>NUCLEOTIDE SEQUENCE [LARGE SCALE GENOMIC DNA]</scope>
    <source>
        <strain evidence="3 4">WD2A32</strain>
    </source>
</reference>
<comment type="caution">
    <text evidence="3">The sequence shown here is derived from an EMBL/GenBank/DDBJ whole genome shotgun (WGS) entry which is preliminary data.</text>
</comment>
<evidence type="ECO:0000256" key="1">
    <source>
        <dbReference type="SAM" id="Phobius"/>
    </source>
</evidence>
<gene>
    <name evidence="3" type="ORF">DRB17_01430</name>
</gene>
<feature type="domain" description="Fatty acid desaturase" evidence="2">
    <location>
        <begin position="51"/>
        <end position="286"/>
    </location>
</feature>
<dbReference type="PANTHER" id="PTHR12879:SF8">
    <property type="entry name" value="SPHINGOLIPID DELTA(4)-DESATURASE DES1"/>
    <property type="match status" value="1"/>
</dbReference>
<evidence type="ECO:0000313" key="3">
    <source>
        <dbReference type="EMBL" id="RDD63856.1"/>
    </source>
</evidence>
<dbReference type="GO" id="GO:0016020">
    <property type="term" value="C:membrane"/>
    <property type="evidence" value="ECO:0007669"/>
    <property type="project" value="GOC"/>
</dbReference>
<feature type="transmembrane region" description="Helical" evidence="1">
    <location>
        <begin position="52"/>
        <end position="72"/>
    </location>
</feature>
<dbReference type="Proteomes" id="UP000253941">
    <property type="component" value="Unassembled WGS sequence"/>
</dbReference>
<sequence>MTDTRSVGDLDKRALKALARRSDLKGLLQLAQHATALGATGVLIWMARGTVYLPAAWLAHGLLLIFLFAPLHECIHRTAFRTRWLNDAVAWLCAAPLLLPPAYFRAFHLAHHRWTQDSARDPELISGKPHTRAQYAWHLTGLPYWWERIETTARQAMGRASSPFLSPRDKPMVIREARVLIAVIALAVGGSVWLASDAVFVYVAIPALLGQPFLRAYLLAEHTGCPFVPQMLRNSRTTHTSALVRRLAWNMPYHSEHHAYPAIPFHALPDAHRLLRERIETQADGYVAVHHNIISDLK</sequence>
<feature type="transmembrane region" description="Helical" evidence="1">
    <location>
        <begin position="179"/>
        <end position="205"/>
    </location>
</feature>
<dbReference type="GO" id="GO:0046513">
    <property type="term" value="P:ceramide biosynthetic process"/>
    <property type="evidence" value="ECO:0007669"/>
    <property type="project" value="TreeGrafter"/>
</dbReference>
<accession>A0A369TLR6</accession>
<feature type="transmembrane region" description="Helical" evidence="1">
    <location>
        <begin position="26"/>
        <end position="46"/>
    </location>
</feature>
<keyword evidence="1" id="KW-0472">Membrane</keyword>
<evidence type="ECO:0000313" key="4">
    <source>
        <dbReference type="Proteomes" id="UP000253941"/>
    </source>
</evidence>
<keyword evidence="1" id="KW-0812">Transmembrane</keyword>
<dbReference type="EMBL" id="QPMH01000001">
    <property type="protein sequence ID" value="RDD63856.1"/>
    <property type="molecule type" value="Genomic_DNA"/>
</dbReference>
<dbReference type="RefSeq" id="WP_114580369.1">
    <property type="nucleotide sequence ID" value="NZ_QPMH01000001.1"/>
</dbReference>
<name>A0A369TLR6_9PROT</name>
<keyword evidence="1" id="KW-1133">Transmembrane helix</keyword>
<organism evidence="3 4">
    <name type="scientific">Ferruginivarius sediminum</name>
    <dbReference type="NCBI Taxonomy" id="2661937"/>
    <lineage>
        <taxon>Bacteria</taxon>
        <taxon>Pseudomonadati</taxon>
        <taxon>Pseudomonadota</taxon>
        <taxon>Alphaproteobacteria</taxon>
        <taxon>Rhodospirillales</taxon>
        <taxon>Rhodospirillaceae</taxon>
        <taxon>Ferruginivarius</taxon>
    </lineage>
</organism>
<evidence type="ECO:0000259" key="2">
    <source>
        <dbReference type="Pfam" id="PF00487"/>
    </source>
</evidence>